<dbReference type="SUPFAM" id="SSF51735">
    <property type="entry name" value="NAD(P)-binding Rossmann-fold domains"/>
    <property type="match status" value="1"/>
</dbReference>
<dbReference type="SMART" id="SM00829">
    <property type="entry name" value="PKS_ER"/>
    <property type="match status" value="1"/>
</dbReference>
<dbReference type="InterPro" id="IPR020843">
    <property type="entry name" value="ER"/>
</dbReference>
<dbReference type="InterPro" id="IPR036291">
    <property type="entry name" value="NAD(P)-bd_dom_sf"/>
</dbReference>
<dbReference type="Pfam" id="PF08240">
    <property type="entry name" value="ADH_N"/>
    <property type="match status" value="1"/>
</dbReference>
<dbReference type="InterPro" id="IPR047122">
    <property type="entry name" value="Trans-enoyl_RdTase-like"/>
</dbReference>
<dbReference type="InterPro" id="IPR011032">
    <property type="entry name" value="GroES-like_sf"/>
</dbReference>
<feature type="domain" description="Enoyl reductase (ER)" evidence="3">
    <location>
        <begin position="256"/>
        <end position="585"/>
    </location>
</feature>
<dbReference type="EMBL" id="DF933824">
    <property type="protein sequence ID" value="GAM37719.1"/>
    <property type="molecule type" value="Genomic_DNA"/>
</dbReference>
<keyword evidence="5" id="KW-1185">Reference proteome</keyword>
<dbReference type="PANTHER" id="PTHR45348:SF5">
    <property type="entry name" value="OXIDOREDUCTASE, PUTATIVE (AFU_ORTHOLOGUE AFUA_8G01420)-RELATED"/>
    <property type="match status" value="1"/>
</dbReference>
<dbReference type="SUPFAM" id="SSF50129">
    <property type="entry name" value="GroES-like"/>
    <property type="match status" value="1"/>
</dbReference>
<proteinExistence type="inferred from homology"/>
<dbReference type="CDD" id="cd08249">
    <property type="entry name" value="enoyl_reductase_like"/>
    <property type="match status" value="1"/>
</dbReference>
<dbReference type="PANTHER" id="PTHR45348">
    <property type="entry name" value="HYPOTHETICAL OXIDOREDUCTASE (EUROFUNG)"/>
    <property type="match status" value="1"/>
</dbReference>
<protein>
    <recommendedName>
        <fullName evidence="3">Enoyl reductase (ER) domain-containing protein</fullName>
    </recommendedName>
</protein>
<dbReference type="InterPro" id="IPR013154">
    <property type="entry name" value="ADH-like_N"/>
</dbReference>
<evidence type="ECO:0000313" key="5">
    <source>
        <dbReference type="Proteomes" id="UP000053095"/>
    </source>
</evidence>
<keyword evidence="2" id="KW-0560">Oxidoreductase</keyword>
<dbReference type="AlphaFoldDB" id="A0A0B8N3F6"/>
<organism evidence="4 5">
    <name type="scientific">Talaromyces pinophilus</name>
    <name type="common">Penicillium pinophilum</name>
    <dbReference type="NCBI Taxonomy" id="128442"/>
    <lineage>
        <taxon>Eukaryota</taxon>
        <taxon>Fungi</taxon>
        <taxon>Dikarya</taxon>
        <taxon>Ascomycota</taxon>
        <taxon>Pezizomycotina</taxon>
        <taxon>Eurotiomycetes</taxon>
        <taxon>Eurotiomycetidae</taxon>
        <taxon>Eurotiales</taxon>
        <taxon>Trichocomaceae</taxon>
        <taxon>Talaromyces</taxon>
        <taxon>Talaromyces sect. Talaromyces</taxon>
    </lineage>
</organism>
<sequence length="601" mass="66034">MLVLQKSNIPNPQSHSHRLQITDSRNYIIGRSGSTIGMWTSGERSAQSAAVELHNELDVAIRDQREKWDASEVEEACSTCFWPIATYQAILLHLIFSIIMKSEDVVNLDLKMSIPPTDLILLRSLVGSCRRLGMFFYPNMLAKYKEADLPSFVWVGVEEIKRFNIALYKLCVKLSNVRPEDRPLLPAGELQFPLPSNDPLWNSVKRGQWEANAKKENVVSLNDNFQAKWISKFADLTPQCRNFRLENMKEVINLAGPTVKIVESPIPEPNDDQVLIKVVVSGSNPKDWKVPELAASGNNSLDILVAAKKGVNQGDDVAGVVEKVGSRVVEFKRGDRVAAFHEMCTPGGSYAEYALAWSHTTFHLPKHTSFEEAATIPLAALTAAVSLYAHLRFPPPWSPASEPTPFIVYGASTAVGSYAIKLARNSNIHPIIAISGKGSRYVQGLLDQSKGDAVIDYREGVTATTKAIRDSLEKAGHSSVRHALDAVIIMQSAEILKQSVTPGGQVDFVLPNDLDVSPAIKSITSVGSVHKQPGFGNYEELGFIFSRYFTRALQNGSFSGHPFEIRPRGLEGVEGALKDLKAGKASATKYIFRIADTPGLI</sequence>
<dbReference type="GO" id="GO:0016651">
    <property type="term" value="F:oxidoreductase activity, acting on NAD(P)H"/>
    <property type="evidence" value="ECO:0007669"/>
    <property type="project" value="InterPro"/>
</dbReference>
<comment type="similarity">
    <text evidence="1">Belongs to the zinc-containing alcohol dehydrogenase family.</text>
</comment>
<reference evidence="5" key="1">
    <citation type="journal article" date="2015" name="Genome Announc.">
        <title>Draft genome sequence of Talaromyces cellulolyticus strain Y-94, a source of lignocellulosic biomass-degrading enzymes.</title>
        <authorList>
            <person name="Fujii T."/>
            <person name="Koike H."/>
            <person name="Sawayama S."/>
            <person name="Yano S."/>
            <person name="Inoue H."/>
        </authorList>
    </citation>
    <scope>NUCLEOTIDE SEQUENCE [LARGE SCALE GENOMIC DNA]</scope>
    <source>
        <strain evidence="5">Y-94</strain>
    </source>
</reference>
<name>A0A0B8N3F6_TALPI</name>
<evidence type="ECO:0000256" key="2">
    <source>
        <dbReference type="ARBA" id="ARBA00023002"/>
    </source>
</evidence>
<evidence type="ECO:0000259" key="3">
    <source>
        <dbReference type="SMART" id="SM00829"/>
    </source>
</evidence>
<accession>A0A0B8N3F6</accession>
<dbReference type="Gene3D" id="3.90.180.10">
    <property type="entry name" value="Medium-chain alcohol dehydrogenases, catalytic domain"/>
    <property type="match status" value="1"/>
</dbReference>
<gene>
    <name evidence="4" type="ORF">TCE0_028f07863</name>
</gene>
<evidence type="ECO:0000256" key="1">
    <source>
        <dbReference type="ARBA" id="ARBA00008072"/>
    </source>
</evidence>
<dbReference type="Gene3D" id="3.40.50.720">
    <property type="entry name" value="NAD(P)-binding Rossmann-like Domain"/>
    <property type="match status" value="1"/>
</dbReference>
<dbReference type="Proteomes" id="UP000053095">
    <property type="component" value="Unassembled WGS sequence"/>
</dbReference>
<evidence type="ECO:0000313" key="4">
    <source>
        <dbReference type="EMBL" id="GAM37719.1"/>
    </source>
</evidence>